<dbReference type="AlphaFoldDB" id="A0A553ZT23"/>
<keyword evidence="4" id="KW-0560">Oxidoreductase</keyword>
<dbReference type="Proteomes" id="UP000318521">
    <property type="component" value="Unassembled WGS sequence"/>
</dbReference>
<dbReference type="InterPro" id="IPR023753">
    <property type="entry name" value="FAD/NAD-binding_dom"/>
</dbReference>
<evidence type="ECO:0000256" key="1">
    <source>
        <dbReference type="ARBA" id="ARBA00001974"/>
    </source>
</evidence>
<evidence type="ECO:0000259" key="5">
    <source>
        <dbReference type="Pfam" id="PF07992"/>
    </source>
</evidence>
<evidence type="ECO:0000313" key="7">
    <source>
        <dbReference type="Proteomes" id="UP000318521"/>
    </source>
</evidence>
<protein>
    <submittedName>
        <fullName evidence="6">NAD(P)/FAD-dependent oxidoreductase</fullName>
    </submittedName>
</protein>
<keyword evidence="7" id="KW-1185">Reference proteome</keyword>
<sequence>MKMKKIYDCAIIGGGPAGLNAGLVLGRAKRNVILFDDNTNRNQVTRESHGFITRDGASPAEFREIGRKELLSYPSVQLANKRITSIEETTDQKYFVLTTLDEDIFYAEKIILACGIKEELPPINGVETFYGTSLFNCPYCDGWELRDQPLIVISDSIHSVHLSKLVYNWSNDLVLATNGLKLDVKEKAVLEEKGIKVIEDSIKELRGNSGQLEQVEFVNSQRINRTGGFVAPNFQLNPLREILRLDITDEGSLVIDELGRTSRKHVYAAGDAVDFRFSQLISSAASGSKAAAAVNADLTSERF</sequence>
<keyword evidence="3" id="KW-0285">Flavoprotein</keyword>
<feature type="domain" description="FAD/NAD(P)-binding" evidence="5">
    <location>
        <begin position="7"/>
        <end position="281"/>
    </location>
</feature>
<accession>A0A553ZT23</accession>
<dbReference type="SUPFAM" id="SSF51905">
    <property type="entry name" value="FAD/NAD(P)-binding domain"/>
    <property type="match status" value="1"/>
</dbReference>
<reference evidence="6 7" key="1">
    <citation type="submission" date="2019-07" db="EMBL/GenBank/DDBJ databases">
        <authorList>
            <person name="Park Y.J."/>
            <person name="Jeong S.E."/>
            <person name="Jung H.S."/>
        </authorList>
    </citation>
    <scope>NUCLEOTIDE SEQUENCE [LARGE SCALE GENOMIC DNA]</scope>
    <source>
        <strain evidence="7">P16(2019)</strain>
    </source>
</reference>
<dbReference type="InterPro" id="IPR036188">
    <property type="entry name" value="FAD/NAD-bd_sf"/>
</dbReference>
<evidence type="ECO:0000256" key="3">
    <source>
        <dbReference type="ARBA" id="ARBA00022630"/>
    </source>
</evidence>
<dbReference type="InterPro" id="IPR050097">
    <property type="entry name" value="Ferredoxin-NADP_redctase_2"/>
</dbReference>
<comment type="caution">
    <text evidence="6">The sequence shown here is derived from an EMBL/GenBank/DDBJ whole genome shotgun (WGS) entry which is preliminary data.</text>
</comment>
<evidence type="ECO:0000313" key="6">
    <source>
        <dbReference type="EMBL" id="TSB44624.1"/>
    </source>
</evidence>
<evidence type="ECO:0000256" key="4">
    <source>
        <dbReference type="ARBA" id="ARBA00023002"/>
    </source>
</evidence>
<gene>
    <name evidence="6" type="ORF">FN960_20535</name>
</gene>
<dbReference type="PRINTS" id="PR00368">
    <property type="entry name" value="FADPNR"/>
</dbReference>
<name>A0A553ZT23_9BACI</name>
<comment type="subunit">
    <text evidence="2">Homodimer.</text>
</comment>
<dbReference type="Pfam" id="PF07992">
    <property type="entry name" value="Pyr_redox_2"/>
    <property type="match status" value="1"/>
</dbReference>
<dbReference type="PRINTS" id="PR00469">
    <property type="entry name" value="PNDRDTASEII"/>
</dbReference>
<dbReference type="PANTHER" id="PTHR48105">
    <property type="entry name" value="THIOREDOXIN REDUCTASE 1-RELATED-RELATED"/>
    <property type="match status" value="1"/>
</dbReference>
<proteinExistence type="predicted"/>
<dbReference type="Gene3D" id="3.50.50.60">
    <property type="entry name" value="FAD/NAD(P)-binding domain"/>
    <property type="match status" value="2"/>
</dbReference>
<organism evidence="6 7">
    <name type="scientific">Alkalicoccobacillus porphyridii</name>
    <dbReference type="NCBI Taxonomy" id="2597270"/>
    <lineage>
        <taxon>Bacteria</taxon>
        <taxon>Bacillati</taxon>
        <taxon>Bacillota</taxon>
        <taxon>Bacilli</taxon>
        <taxon>Bacillales</taxon>
        <taxon>Bacillaceae</taxon>
        <taxon>Alkalicoccobacillus</taxon>
    </lineage>
</organism>
<comment type="cofactor">
    <cofactor evidence="1">
        <name>FAD</name>
        <dbReference type="ChEBI" id="CHEBI:57692"/>
    </cofactor>
</comment>
<dbReference type="EMBL" id="VLXZ01000025">
    <property type="protein sequence ID" value="TSB44624.1"/>
    <property type="molecule type" value="Genomic_DNA"/>
</dbReference>
<evidence type="ECO:0000256" key="2">
    <source>
        <dbReference type="ARBA" id="ARBA00011738"/>
    </source>
</evidence>
<dbReference type="OrthoDB" id="9806179at2"/>
<dbReference type="GO" id="GO:0016491">
    <property type="term" value="F:oxidoreductase activity"/>
    <property type="evidence" value="ECO:0007669"/>
    <property type="project" value="UniProtKB-KW"/>
</dbReference>